<organism evidence="2 3">
    <name type="scientific">Flavobacterium azizsancarii</name>
    <dbReference type="NCBI Taxonomy" id="2961580"/>
    <lineage>
        <taxon>Bacteria</taxon>
        <taxon>Pseudomonadati</taxon>
        <taxon>Bacteroidota</taxon>
        <taxon>Flavobacteriia</taxon>
        <taxon>Flavobacteriales</taxon>
        <taxon>Flavobacteriaceae</taxon>
        <taxon>Flavobacterium</taxon>
    </lineage>
</organism>
<dbReference type="Proteomes" id="UP001212170">
    <property type="component" value="Unassembled WGS sequence"/>
</dbReference>
<dbReference type="RefSeq" id="WP_271336885.1">
    <property type="nucleotide sequence ID" value="NZ_JAMZNK010000028.1"/>
</dbReference>
<evidence type="ECO:0000313" key="2">
    <source>
        <dbReference type="EMBL" id="MDA6071069.1"/>
    </source>
</evidence>
<reference evidence="2 3" key="1">
    <citation type="journal article" date="2023" name="Chemosphere">
        <title>Whole genome analysis of Flavobacterium aziz-sancarii sp. nov., isolated from Ardley Island (Antarctica), revealed a rich resistome and bioremediation potential.</title>
        <authorList>
            <person name="Otur C."/>
            <person name="Okay S."/>
            <person name="Kurt-Kizildogan A."/>
        </authorList>
    </citation>
    <scope>NUCLEOTIDE SEQUENCE [LARGE SCALE GENOMIC DNA]</scope>
    <source>
        <strain evidence="2 3">AC</strain>
    </source>
</reference>
<sequence length="108" mass="12525">MRLTDAEFYRLRDEIASADVFTASKILRERNTFQREDGTPLQYRLVNIKDLCKNEYNLNISHYVSTAVANEKIDLLKVNKKLDDLSKELKIATANHNKFLKELGLLPI</sequence>
<evidence type="ECO:0000256" key="1">
    <source>
        <dbReference type="SAM" id="Coils"/>
    </source>
</evidence>
<evidence type="ECO:0000313" key="3">
    <source>
        <dbReference type="Proteomes" id="UP001212170"/>
    </source>
</evidence>
<evidence type="ECO:0008006" key="4">
    <source>
        <dbReference type="Google" id="ProtNLM"/>
    </source>
</evidence>
<dbReference type="EMBL" id="JAMZNK010000028">
    <property type="protein sequence ID" value="MDA6071069.1"/>
    <property type="molecule type" value="Genomic_DNA"/>
</dbReference>
<name>A0ABT4WES9_9FLAO</name>
<feature type="coiled-coil region" evidence="1">
    <location>
        <begin position="68"/>
        <end position="102"/>
    </location>
</feature>
<dbReference type="SUPFAM" id="SSF53335">
    <property type="entry name" value="S-adenosyl-L-methionine-dependent methyltransferases"/>
    <property type="match status" value="1"/>
</dbReference>
<keyword evidence="1" id="KW-0175">Coiled coil</keyword>
<keyword evidence="3" id="KW-1185">Reference proteome</keyword>
<gene>
    <name evidence="2" type="ORF">NJT12_15750</name>
</gene>
<accession>A0ABT4WES9</accession>
<protein>
    <recommendedName>
        <fullName evidence="4">DNA methylase adenine-specific domain-containing protein</fullName>
    </recommendedName>
</protein>
<proteinExistence type="predicted"/>
<dbReference type="InterPro" id="IPR029063">
    <property type="entry name" value="SAM-dependent_MTases_sf"/>
</dbReference>
<comment type="caution">
    <text evidence="2">The sequence shown here is derived from an EMBL/GenBank/DDBJ whole genome shotgun (WGS) entry which is preliminary data.</text>
</comment>